<dbReference type="EMBL" id="CADCTK010000085">
    <property type="protein sequence ID" value="CAA9216943.1"/>
    <property type="molecule type" value="Genomic_DNA"/>
</dbReference>
<name>A0A6J4H997_9CHLR</name>
<dbReference type="InterPro" id="IPR016181">
    <property type="entry name" value="Acyl_CoA_acyltransferase"/>
</dbReference>
<dbReference type="PROSITE" id="PS51186">
    <property type="entry name" value="GNAT"/>
    <property type="match status" value="1"/>
</dbReference>
<feature type="domain" description="N-acetyltransferase" evidence="1">
    <location>
        <begin position="16"/>
        <end position="159"/>
    </location>
</feature>
<dbReference type="InterPro" id="IPR050276">
    <property type="entry name" value="MshD_Acetyltransferase"/>
</dbReference>
<reference evidence="2" key="1">
    <citation type="submission" date="2020-02" db="EMBL/GenBank/DDBJ databases">
        <authorList>
            <person name="Meier V. D."/>
        </authorList>
    </citation>
    <scope>NUCLEOTIDE SEQUENCE</scope>
    <source>
        <strain evidence="2">AVDCRST_MAG26</strain>
    </source>
</reference>
<protein>
    <recommendedName>
        <fullName evidence="1">N-acetyltransferase domain-containing protein</fullName>
    </recommendedName>
</protein>
<dbReference type="PANTHER" id="PTHR43617:SF2">
    <property type="entry name" value="UPF0039 PROTEIN SLL0451"/>
    <property type="match status" value="1"/>
</dbReference>
<dbReference type="InterPro" id="IPR000182">
    <property type="entry name" value="GNAT_dom"/>
</dbReference>
<evidence type="ECO:0000259" key="1">
    <source>
        <dbReference type="PROSITE" id="PS51186"/>
    </source>
</evidence>
<dbReference type="Gene3D" id="3.40.630.30">
    <property type="match status" value="1"/>
</dbReference>
<accession>A0A6J4H997</accession>
<sequence>MIPESRTGSDHPVTGVELVEVDANNWRDVARVTPRAGQEQFVSPVTYYLCLCHYGQIWHPLAVVVDGVVVGHIMWAIDDADGSRWIGGFVVDGAKQGQGIGRAAIEALIDRLSAHPDCREVALSYDPENLVARKLYAGLGFVETGEWEDDEIVARRSVR</sequence>
<organism evidence="2">
    <name type="scientific">uncultured Chloroflexia bacterium</name>
    <dbReference type="NCBI Taxonomy" id="1672391"/>
    <lineage>
        <taxon>Bacteria</taxon>
        <taxon>Bacillati</taxon>
        <taxon>Chloroflexota</taxon>
        <taxon>Chloroflexia</taxon>
        <taxon>environmental samples</taxon>
    </lineage>
</organism>
<dbReference type="Pfam" id="PF00583">
    <property type="entry name" value="Acetyltransf_1"/>
    <property type="match status" value="1"/>
</dbReference>
<proteinExistence type="predicted"/>
<dbReference type="GO" id="GO:0016747">
    <property type="term" value="F:acyltransferase activity, transferring groups other than amino-acyl groups"/>
    <property type="evidence" value="ECO:0007669"/>
    <property type="project" value="InterPro"/>
</dbReference>
<gene>
    <name evidence="2" type="ORF">AVDCRST_MAG26-357</name>
</gene>
<evidence type="ECO:0000313" key="2">
    <source>
        <dbReference type="EMBL" id="CAA9216943.1"/>
    </source>
</evidence>
<dbReference type="CDD" id="cd04301">
    <property type="entry name" value="NAT_SF"/>
    <property type="match status" value="1"/>
</dbReference>
<dbReference type="PANTHER" id="PTHR43617">
    <property type="entry name" value="L-AMINO ACID N-ACETYLTRANSFERASE"/>
    <property type="match status" value="1"/>
</dbReference>
<dbReference type="SUPFAM" id="SSF55729">
    <property type="entry name" value="Acyl-CoA N-acyltransferases (Nat)"/>
    <property type="match status" value="1"/>
</dbReference>
<dbReference type="AlphaFoldDB" id="A0A6J4H997"/>